<evidence type="ECO:0000313" key="1">
    <source>
        <dbReference type="EMBL" id="AGP34299.1"/>
    </source>
</evidence>
<dbReference type="Gene3D" id="3.50.50.60">
    <property type="entry name" value="FAD/NAD(P)-binding domain"/>
    <property type="match status" value="1"/>
</dbReference>
<sequence>MDAVVIGAGPNGLAAAVALAGAGLSVRVVEARDTIGGGARTAELTGPGFRHDVCSAIHPTAVISPFFRTLPLAEHGVAWIYPEAALAHPLPDGRAALLHPDLDRMAETLGEEDAASWRGLFAPLLAHGDALFAELLRPLRIPPRHPLLLARFGLSAVRSAAGLARDTFRGDAARGLFGGCAAHAFLPLEALFSASFGLVLALAAHAAGWPMVRTGSQALMDALAALLRARGGEIETGRAVASLDELPAARAYLFDTTPAAMARIAGDRLPPGYRRRLERFRHGPGVFKVDYALDGPIPWKATAAARAATVHVGGTLDEVAASERALAGDAPAERPFCLVAQQSLFDGTRAPAGKHTAWVYCHVPPGCTVDMTARIEAQLERFAPGFRDLVRARAVHTPAAFQRYNENYVGGDIAGGANDWIQIFARPVASLDPYATPNPAIYLCSSSTPPGGGVHGMCGYHAAAAALRRVFQRPAPALAAPAPQAALPPRGG</sequence>
<dbReference type="SUPFAM" id="SSF51905">
    <property type="entry name" value="FAD/NAD(P)-binding domain"/>
    <property type="match status" value="1"/>
</dbReference>
<dbReference type="EMBL" id="CP003969">
    <property type="protein sequence ID" value="AGP34299.1"/>
    <property type="molecule type" value="Genomic_DNA"/>
</dbReference>
<dbReference type="PATRIC" id="fig|1254432.3.peg.1596"/>
<dbReference type="HOGENOM" id="CLU_019327_1_1_7"/>
<protein>
    <recommendedName>
        <fullName evidence="3">FAD-dependent oxidoreductase</fullName>
    </recommendedName>
</protein>
<dbReference type="OrthoDB" id="9774675at2"/>
<name>S4XP60_SORCE</name>
<organism evidence="1 2">
    <name type="scientific">Sorangium cellulosum So0157-2</name>
    <dbReference type="NCBI Taxonomy" id="1254432"/>
    <lineage>
        <taxon>Bacteria</taxon>
        <taxon>Pseudomonadati</taxon>
        <taxon>Myxococcota</taxon>
        <taxon>Polyangia</taxon>
        <taxon>Polyangiales</taxon>
        <taxon>Polyangiaceae</taxon>
        <taxon>Sorangium</taxon>
    </lineage>
</organism>
<dbReference type="PANTHER" id="PTHR10668:SF105">
    <property type="entry name" value="DEHYDROGENASE-RELATED"/>
    <property type="match status" value="1"/>
</dbReference>
<dbReference type="RefSeq" id="WP_020733420.1">
    <property type="nucleotide sequence ID" value="NC_021658.1"/>
</dbReference>
<evidence type="ECO:0000313" key="2">
    <source>
        <dbReference type="Proteomes" id="UP000014803"/>
    </source>
</evidence>
<evidence type="ECO:0008006" key="3">
    <source>
        <dbReference type="Google" id="ProtNLM"/>
    </source>
</evidence>
<dbReference type="InterPro" id="IPR036188">
    <property type="entry name" value="FAD/NAD-bd_sf"/>
</dbReference>
<dbReference type="Pfam" id="PF13450">
    <property type="entry name" value="NAD_binding_8"/>
    <property type="match status" value="1"/>
</dbReference>
<accession>S4XP60</accession>
<dbReference type="Proteomes" id="UP000014803">
    <property type="component" value="Chromosome"/>
</dbReference>
<dbReference type="eggNOG" id="COG1233">
    <property type="taxonomic scope" value="Bacteria"/>
</dbReference>
<reference evidence="1 2" key="1">
    <citation type="journal article" date="2013" name="Sci. Rep.">
        <title>Extraordinary expansion of a Sorangium cellulosum genome from an alkaline milieu.</title>
        <authorList>
            <person name="Han K."/>
            <person name="Li Z.F."/>
            <person name="Peng R."/>
            <person name="Zhu L.P."/>
            <person name="Zhou T."/>
            <person name="Wang L.G."/>
            <person name="Li S.G."/>
            <person name="Zhang X.B."/>
            <person name="Hu W."/>
            <person name="Wu Z.H."/>
            <person name="Qin N."/>
            <person name="Li Y.Z."/>
        </authorList>
    </citation>
    <scope>NUCLEOTIDE SEQUENCE [LARGE SCALE GENOMIC DNA]</scope>
    <source>
        <strain evidence="1 2">So0157-2</strain>
    </source>
</reference>
<dbReference type="AlphaFoldDB" id="S4XP60"/>
<gene>
    <name evidence="1" type="ORF">SCE1572_07155</name>
</gene>
<dbReference type="PANTHER" id="PTHR10668">
    <property type="entry name" value="PHYTOENE DEHYDROGENASE"/>
    <property type="match status" value="1"/>
</dbReference>
<dbReference type="KEGG" id="scu:SCE1572_07155"/>
<dbReference type="STRING" id="1254432.SCE1572_07155"/>
<proteinExistence type="predicted"/>